<dbReference type="EMBL" id="JAOPJZ010000013">
    <property type="protein sequence ID" value="MCU4753157.1"/>
    <property type="molecule type" value="Genomic_DNA"/>
</dbReference>
<comment type="caution">
    <text evidence="6">The sequence shown here is derived from an EMBL/GenBank/DDBJ whole genome shotgun (WGS) entry which is preliminary data.</text>
</comment>
<name>A0AAP2Z9N3_9EURY</name>
<dbReference type="SUPFAM" id="SSF46785">
    <property type="entry name" value="Winged helix' DNA-binding domain"/>
    <property type="match status" value="1"/>
</dbReference>
<dbReference type="InterPro" id="IPR005471">
    <property type="entry name" value="Tscrpt_reg_IclR_N"/>
</dbReference>
<dbReference type="InterPro" id="IPR014757">
    <property type="entry name" value="Tscrpt_reg_IclR_C"/>
</dbReference>
<dbReference type="Gene3D" id="1.10.10.10">
    <property type="entry name" value="Winged helix-like DNA-binding domain superfamily/Winged helix DNA-binding domain"/>
    <property type="match status" value="1"/>
</dbReference>
<evidence type="ECO:0000259" key="5">
    <source>
        <dbReference type="PROSITE" id="PS51078"/>
    </source>
</evidence>
<dbReference type="InterPro" id="IPR001845">
    <property type="entry name" value="HTH_ArsR_DNA-bd_dom"/>
</dbReference>
<dbReference type="Gene3D" id="3.30.450.40">
    <property type="match status" value="1"/>
</dbReference>
<protein>
    <submittedName>
        <fullName evidence="6">IclR family transcriptional regulator</fullName>
    </submittedName>
</protein>
<evidence type="ECO:0000256" key="3">
    <source>
        <dbReference type="ARBA" id="ARBA00023163"/>
    </source>
</evidence>
<dbReference type="InterPro" id="IPR036390">
    <property type="entry name" value="WH_DNA-bd_sf"/>
</dbReference>
<dbReference type="Pfam" id="PF01614">
    <property type="entry name" value="IclR_C"/>
    <property type="match status" value="1"/>
</dbReference>
<sequence length="253" mass="28197">MGNHAKHPVKTTMKTLELIDTLKELESARVSELADHVEMGKSAVHNHLSTLEEYEYVTKSEEEYSLGLRFLDLGGHVRNRMKLYKVAEPEIESLATETSELVNLAVEDHGHCVYLYRSKGTQAVKLDTYSGLRTAMHNTALGKSMLAHLPEYRVEKILDEPLTAETSNSITDPEEIRTQLAEIRERGYALDNEERLEGLRCVAAPIQNSDESVIGAISVSGPTSRMKGERLENEIPELVSSAANVIQLNITHS</sequence>
<keyword evidence="2" id="KW-0238">DNA-binding</keyword>
<feature type="domain" description="IclR-ED" evidence="5">
    <location>
        <begin position="69"/>
        <end position="252"/>
    </location>
</feature>
<keyword evidence="7" id="KW-1185">Reference proteome</keyword>
<gene>
    <name evidence="6" type="ORF">OB919_14420</name>
</gene>
<dbReference type="RefSeq" id="WP_342809482.1">
    <property type="nucleotide sequence ID" value="NZ_JAOPJZ010000013.1"/>
</dbReference>
<reference evidence="6 7" key="1">
    <citation type="submission" date="2022-09" db="EMBL/GenBank/DDBJ databases">
        <title>Enrichment on poylsaccharides allowed isolation of novel metabolic and taxonomic groups of Haloarchaea.</title>
        <authorList>
            <person name="Sorokin D.Y."/>
            <person name="Elcheninov A.G."/>
            <person name="Khizhniak T.V."/>
            <person name="Kolganova T.V."/>
            <person name="Kublanov I.V."/>
        </authorList>
    </citation>
    <scope>NUCLEOTIDE SEQUENCE [LARGE SCALE GENOMIC DNA]</scope>
    <source>
        <strain evidence="6 7">AArc-curdl1</strain>
    </source>
</reference>
<dbReference type="Proteomes" id="UP001321047">
    <property type="component" value="Unassembled WGS sequence"/>
</dbReference>
<keyword evidence="3" id="KW-0804">Transcription</keyword>
<dbReference type="SUPFAM" id="SSF55781">
    <property type="entry name" value="GAF domain-like"/>
    <property type="match status" value="1"/>
</dbReference>
<proteinExistence type="predicted"/>
<dbReference type="InterPro" id="IPR050707">
    <property type="entry name" value="HTH_MetabolicPath_Reg"/>
</dbReference>
<dbReference type="Pfam" id="PF09339">
    <property type="entry name" value="HTH_IclR"/>
    <property type="match status" value="1"/>
</dbReference>
<dbReference type="InterPro" id="IPR036388">
    <property type="entry name" value="WH-like_DNA-bd_sf"/>
</dbReference>
<dbReference type="AlphaFoldDB" id="A0AAP2Z9N3"/>
<dbReference type="InterPro" id="IPR029016">
    <property type="entry name" value="GAF-like_dom_sf"/>
</dbReference>
<dbReference type="PROSITE" id="PS51078">
    <property type="entry name" value="ICLR_ED"/>
    <property type="match status" value="1"/>
</dbReference>
<evidence type="ECO:0000313" key="6">
    <source>
        <dbReference type="EMBL" id="MCU4753157.1"/>
    </source>
</evidence>
<accession>A0AAP2Z9N3</accession>
<feature type="domain" description="HTH iclR-type" evidence="4">
    <location>
        <begin position="9"/>
        <end position="68"/>
    </location>
</feature>
<evidence type="ECO:0000313" key="7">
    <source>
        <dbReference type="Proteomes" id="UP001321047"/>
    </source>
</evidence>
<evidence type="ECO:0000259" key="4">
    <source>
        <dbReference type="PROSITE" id="PS51077"/>
    </source>
</evidence>
<dbReference type="PROSITE" id="PS51077">
    <property type="entry name" value="HTH_ICLR"/>
    <property type="match status" value="1"/>
</dbReference>
<dbReference type="SMART" id="SM00346">
    <property type="entry name" value="HTH_ICLR"/>
    <property type="match status" value="1"/>
</dbReference>
<evidence type="ECO:0000256" key="2">
    <source>
        <dbReference type="ARBA" id="ARBA00023125"/>
    </source>
</evidence>
<dbReference type="PANTHER" id="PTHR30136:SF35">
    <property type="entry name" value="HTH-TYPE TRANSCRIPTIONAL REGULATOR RV1719"/>
    <property type="match status" value="1"/>
</dbReference>
<evidence type="ECO:0000256" key="1">
    <source>
        <dbReference type="ARBA" id="ARBA00023015"/>
    </source>
</evidence>
<dbReference type="GO" id="GO:0003700">
    <property type="term" value="F:DNA-binding transcription factor activity"/>
    <property type="evidence" value="ECO:0007669"/>
    <property type="project" value="InterPro"/>
</dbReference>
<organism evidence="6 7">
    <name type="scientific">Natronosalvus hydrolyticus</name>
    <dbReference type="NCBI Taxonomy" id="2979988"/>
    <lineage>
        <taxon>Archaea</taxon>
        <taxon>Methanobacteriati</taxon>
        <taxon>Methanobacteriota</taxon>
        <taxon>Stenosarchaea group</taxon>
        <taxon>Halobacteria</taxon>
        <taxon>Halobacteriales</taxon>
        <taxon>Natrialbaceae</taxon>
        <taxon>Natronosalvus</taxon>
    </lineage>
</organism>
<dbReference type="PANTHER" id="PTHR30136">
    <property type="entry name" value="HELIX-TURN-HELIX TRANSCRIPTIONAL REGULATOR, ICLR FAMILY"/>
    <property type="match status" value="1"/>
</dbReference>
<dbReference type="GO" id="GO:0045892">
    <property type="term" value="P:negative regulation of DNA-templated transcription"/>
    <property type="evidence" value="ECO:0007669"/>
    <property type="project" value="TreeGrafter"/>
</dbReference>
<dbReference type="SMART" id="SM00418">
    <property type="entry name" value="HTH_ARSR"/>
    <property type="match status" value="1"/>
</dbReference>
<dbReference type="GO" id="GO:0003677">
    <property type="term" value="F:DNA binding"/>
    <property type="evidence" value="ECO:0007669"/>
    <property type="project" value="UniProtKB-KW"/>
</dbReference>
<keyword evidence="1" id="KW-0805">Transcription regulation</keyword>